<dbReference type="Pfam" id="PF08281">
    <property type="entry name" value="Sigma70_r4_2"/>
    <property type="match status" value="1"/>
</dbReference>
<name>A0ABN6K8S4_9LEPT</name>
<dbReference type="Proteomes" id="UP000245263">
    <property type="component" value="Chromosome 1"/>
</dbReference>
<gene>
    <name evidence="7" type="ORF">LPTSP3_g02570</name>
</gene>
<dbReference type="InterPro" id="IPR013324">
    <property type="entry name" value="RNA_pol_sigma_r3/r4-like"/>
</dbReference>
<dbReference type="PANTHER" id="PTHR43133">
    <property type="entry name" value="RNA POLYMERASE ECF-TYPE SIGMA FACTO"/>
    <property type="match status" value="1"/>
</dbReference>
<evidence type="ECO:0000256" key="3">
    <source>
        <dbReference type="ARBA" id="ARBA00023082"/>
    </source>
</evidence>
<dbReference type="Gene3D" id="1.10.10.10">
    <property type="entry name" value="Winged helix-like DNA-binding domain superfamily/Winged helix DNA-binding domain"/>
    <property type="match status" value="1"/>
</dbReference>
<feature type="domain" description="RNA polymerase sigma-70 region 2" evidence="5">
    <location>
        <begin position="33"/>
        <end position="80"/>
    </location>
</feature>
<dbReference type="InterPro" id="IPR013249">
    <property type="entry name" value="RNA_pol_sigma70_r4_t2"/>
</dbReference>
<feature type="domain" description="RNA polymerase sigma factor 70 region 4 type 2" evidence="6">
    <location>
        <begin position="115"/>
        <end position="164"/>
    </location>
</feature>
<dbReference type="InterPro" id="IPR014284">
    <property type="entry name" value="RNA_pol_sigma-70_dom"/>
</dbReference>
<dbReference type="InterPro" id="IPR013325">
    <property type="entry name" value="RNA_pol_sigma_r2"/>
</dbReference>
<keyword evidence="3" id="KW-0731">Sigma factor</keyword>
<dbReference type="SUPFAM" id="SSF88946">
    <property type="entry name" value="Sigma2 domain of RNA polymerase sigma factors"/>
    <property type="match status" value="1"/>
</dbReference>
<reference evidence="7 8" key="1">
    <citation type="submission" date="2021-08" db="EMBL/GenBank/DDBJ databases">
        <title>Complete genome sequence of Leptospira kobayashii strain E30.</title>
        <authorList>
            <person name="Nakao R."/>
            <person name="Nakamura S."/>
            <person name="Masuzawa T."/>
            <person name="Koizumi N."/>
        </authorList>
    </citation>
    <scope>NUCLEOTIDE SEQUENCE [LARGE SCALE GENOMIC DNA]</scope>
    <source>
        <strain evidence="7 8">E30</strain>
    </source>
</reference>
<sequence>MTENELVHSIEESKTTVLRAIHKNLPEDLFSFVEDVTQETYLRYYLAFREKPPLSGESLHKWLYVVARNECRRAWRDNKKAGSLPFQMSDDLTGIESLYSFPTVEIDHENRDKWVRAQINELPEPFRQTTLYRLAGHKVNKIAQQLGVSAGTVKSRLARGREMLARLMNKNQKEQELDL</sequence>
<organism evidence="7 8">
    <name type="scientific">Leptospira kobayashii</name>
    <dbReference type="NCBI Taxonomy" id="1917830"/>
    <lineage>
        <taxon>Bacteria</taxon>
        <taxon>Pseudomonadati</taxon>
        <taxon>Spirochaetota</taxon>
        <taxon>Spirochaetia</taxon>
        <taxon>Leptospirales</taxon>
        <taxon>Leptospiraceae</taxon>
        <taxon>Leptospira</taxon>
    </lineage>
</organism>
<evidence type="ECO:0000313" key="8">
    <source>
        <dbReference type="Proteomes" id="UP000245263"/>
    </source>
</evidence>
<keyword evidence="2" id="KW-0805">Transcription regulation</keyword>
<keyword evidence="4" id="KW-0804">Transcription</keyword>
<dbReference type="InterPro" id="IPR036388">
    <property type="entry name" value="WH-like_DNA-bd_sf"/>
</dbReference>
<dbReference type="InterPro" id="IPR007627">
    <property type="entry name" value="RNA_pol_sigma70_r2"/>
</dbReference>
<dbReference type="RefSeq" id="WP_109021936.1">
    <property type="nucleotide sequence ID" value="NZ_AP025028.1"/>
</dbReference>
<evidence type="ECO:0000259" key="5">
    <source>
        <dbReference type="Pfam" id="PF04542"/>
    </source>
</evidence>
<dbReference type="NCBIfam" id="TIGR02937">
    <property type="entry name" value="sigma70-ECF"/>
    <property type="match status" value="1"/>
</dbReference>
<evidence type="ECO:0000313" key="7">
    <source>
        <dbReference type="EMBL" id="BDA77327.1"/>
    </source>
</evidence>
<comment type="similarity">
    <text evidence="1">Belongs to the sigma-70 factor family. ECF subfamily.</text>
</comment>
<dbReference type="PANTHER" id="PTHR43133:SF51">
    <property type="entry name" value="RNA POLYMERASE SIGMA FACTOR"/>
    <property type="match status" value="1"/>
</dbReference>
<proteinExistence type="inferred from homology"/>
<dbReference type="SUPFAM" id="SSF88659">
    <property type="entry name" value="Sigma3 and sigma4 domains of RNA polymerase sigma factors"/>
    <property type="match status" value="1"/>
</dbReference>
<evidence type="ECO:0000259" key="6">
    <source>
        <dbReference type="Pfam" id="PF08281"/>
    </source>
</evidence>
<evidence type="ECO:0000256" key="1">
    <source>
        <dbReference type="ARBA" id="ARBA00010641"/>
    </source>
</evidence>
<accession>A0ABN6K8S4</accession>
<protein>
    <submittedName>
        <fullName evidence="7">Uncharacterized protein</fullName>
    </submittedName>
</protein>
<dbReference type="Pfam" id="PF04542">
    <property type="entry name" value="Sigma70_r2"/>
    <property type="match status" value="1"/>
</dbReference>
<evidence type="ECO:0000256" key="2">
    <source>
        <dbReference type="ARBA" id="ARBA00023015"/>
    </source>
</evidence>
<dbReference type="Gene3D" id="1.10.1740.10">
    <property type="match status" value="1"/>
</dbReference>
<dbReference type="EMBL" id="AP025028">
    <property type="protein sequence ID" value="BDA77327.1"/>
    <property type="molecule type" value="Genomic_DNA"/>
</dbReference>
<evidence type="ECO:0000256" key="4">
    <source>
        <dbReference type="ARBA" id="ARBA00023163"/>
    </source>
</evidence>
<keyword evidence="8" id="KW-1185">Reference proteome</keyword>
<dbReference type="InterPro" id="IPR039425">
    <property type="entry name" value="RNA_pol_sigma-70-like"/>
</dbReference>